<comment type="caution">
    <text evidence="3">The sequence shown here is derived from an EMBL/GenBank/DDBJ whole genome shotgun (WGS) entry which is preliminary data.</text>
</comment>
<sequence>MDCEEVMRNGNNKSGVYVIMPWRPRKRTLISDTLKVYCDMETSGGGWT</sequence>
<name>A0A4Y2R9L9_ARAVE</name>
<evidence type="ECO:0000313" key="4">
    <source>
        <dbReference type="Proteomes" id="UP000499080"/>
    </source>
</evidence>
<dbReference type="EMBL" id="BGPR01014349">
    <property type="protein sequence ID" value="GBN64822.1"/>
    <property type="molecule type" value="Genomic_DNA"/>
</dbReference>
<keyword evidence="4" id="KW-1185">Reference proteome</keyword>
<evidence type="ECO:0000259" key="1">
    <source>
        <dbReference type="PROSITE" id="PS51406"/>
    </source>
</evidence>
<dbReference type="Proteomes" id="UP000499080">
    <property type="component" value="Unassembled WGS sequence"/>
</dbReference>
<dbReference type="OrthoDB" id="6145874at2759"/>
<gene>
    <name evidence="2" type="ORF">AVEN_192861_1</name>
    <name evidence="3" type="ORF">AVEN_21565_1</name>
</gene>
<dbReference type="NCBIfam" id="NF040941">
    <property type="entry name" value="GGGWT_bact"/>
    <property type="match status" value="1"/>
</dbReference>
<dbReference type="InterPro" id="IPR002181">
    <property type="entry name" value="Fibrinogen_a/b/g_C_dom"/>
</dbReference>
<dbReference type="AlphaFoldDB" id="A0A4Y2R9L9"/>
<proteinExistence type="predicted"/>
<reference evidence="3 4" key="1">
    <citation type="journal article" date="2019" name="Sci. Rep.">
        <title>Orb-weaving spider Araneus ventricosus genome elucidates the spidroin gene catalogue.</title>
        <authorList>
            <person name="Kono N."/>
            <person name="Nakamura H."/>
            <person name="Ohtoshi R."/>
            <person name="Moran D.A.P."/>
            <person name="Shinohara A."/>
            <person name="Yoshida Y."/>
            <person name="Fujiwara M."/>
            <person name="Mori M."/>
            <person name="Tomita M."/>
            <person name="Arakawa K."/>
        </authorList>
    </citation>
    <scope>NUCLEOTIDE SEQUENCE [LARGE SCALE GENOMIC DNA]</scope>
</reference>
<dbReference type="InterPro" id="IPR036056">
    <property type="entry name" value="Fibrinogen-like_C"/>
</dbReference>
<evidence type="ECO:0000313" key="2">
    <source>
        <dbReference type="EMBL" id="GBN64822.1"/>
    </source>
</evidence>
<feature type="non-terminal residue" evidence="3">
    <location>
        <position position="48"/>
    </location>
</feature>
<accession>A0A4Y2R9L9</accession>
<protein>
    <recommendedName>
        <fullName evidence="1">Fibrinogen C-terminal domain-containing protein</fullName>
    </recommendedName>
</protein>
<evidence type="ECO:0000313" key="3">
    <source>
        <dbReference type="EMBL" id="GBN72146.1"/>
    </source>
</evidence>
<dbReference type="Pfam" id="PF00147">
    <property type="entry name" value="Fibrinogen_C"/>
    <property type="match status" value="1"/>
</dbReference>
<feature type="domain" description="Fibrinogen C-terminal" evidence="1">
    <location>
        <begin position="1"/>
        <end position="48"/>
    </location>
</feature>
<dbReference type="PROSITE" id="PS51406">
    <property type="entry name" value="FIBRINOGEN_C_2"/>
    <property type="match status" value="1"/>
</dbReference>
<dbReference type="EMBL" id="BGPR01016188">
    <property type="protein sequence ID" value="GBN72146.1"/>
    <property type="molecule type" value="Genomic_DNA"/>
</dbReference>
<dbReference type="SUPFAM" id="SSF56496">
    <property type="entry name" value="Fibrinogen C-terminal domain-like"/>
    <property type="match status" value="1"/>
</dbReference>
<dbReference type="Gene3D" id="3.90.215.10">
    <property type="entry name" value="Gamma Fibrinogen, chain A, domain 1"/>
    <property type="match status" value="1"/>
</dbReference>
<dbReference type="InterPro" id="IPR014716">
    <property type="entry name" value="Fibrinogen_a/b/g_C_1"/>
</dbReference>
<organism evidence="3 4">
    <name type="scientific">Araneus ventricosus</name>
    <name type="common">Orbweaver spider</name>
    <name type="synonym">Epeira ventricosa</name>
    <dbReference type="NCBI Taxonomy" id="182803"/>
    <lineage>
        <taxon>Eukaryota</taxon>
        <taxon>Metazoa</taxon>
        <taxon>Ecdysozoa</taxon>
        <taxon>Arthropoda</taxon>
        <taxon>Chelicerata</taxon>
        <taxon>Arachnida</taxon>
        <taxon>Araneae</taxon>
        <taxon>Araneomorphae</taxon>
        <taxon>Entelegynae</taxon>
        <taxon>Araneoidea</taxon>
        <taxon>Araneidae</taxon>
        <taxon>Araneus</taxon>
    </lineage>
</organism>